<protein>
    <submittedName>
        <fullName evidence="2">Uncharacterized protein</fullName>
    </submittedName>
</protein>
<evidence type="ECO:0000256" key="1">
    <source>
        <dbReference type="SAM" id="MobiDB-lite"/>
    </source>
</evidence>
<proteinExistence type="predicted"/>
<feature type="compositionally biased region" description="Basic and acidic residues" evidence="1">
    <location>
        <begin position="97"/>
        <end position="129"/>
    </location>
</feature>
<dbReference type="Proteomes" id="UP001066276">
    <property type="component" value="Chromosome 8"/>
</dbReference>
<feature type="compositionally biased region" description="Basic and acidic residues" evidence="1">
    <location>
        <begin position="16"/>
        <end position="28"/>
    </location>
</feature>
<comment type="caution">
    <text evidence="2">The sequence shown here is derived from an EMBL/GenBank/DDBJ whole genome shotgun (WGS) entry which is preliminary data.</text>
</comment>
<feature type="region of interest" description="Disordered" evidence="1">
    <location>
        <begin position="1"/>
        <end position="135"/>
    </location>
</feature>
<accession>A0AAV7NPC5</accession>
<gene>
    <name evidence="2" type="ORF">NDU88_005962</name>
</gene>
<evidence type="ECO:0000313" key="2">
    <source>
        <dbReference type="EMBL" id="KAJ1117766.1"/>
    </source>
</evidence>
<sequence>MQSRVNNRIILQAKGLKKDSSSSWEKDRGKRKNNTKGQRVAVTSGPTARVVSTEEYPGGTPKSDPRPNTHANPEEEGCCGATGVEEKATRRVGGRRRTAEEDAETGKSEKEEEVERAMESSEWPNEARRAWGTNS</sequence>
<dbReference type="AlphaFoldDB" id="A0AAV7NPC5"/>
<name>A0AAV7NPC5_PLEWA</name>
<evidence type="ECO:0000313" key="3">
    <source>
        <dbReference type="Proteomes" id="UP001066276"/>
    </source>
</evidence>
<organism evidence="2 3">
    <name type="scientific">Pleurodeles waltl</name>
    <name type="common">Iberian ribbed newt</name>
    <dbReference type="NCBI Taxonomy" id="8319"/>
    <lineage>
        <taxon>Eukaryota</taxon>
        <taxon>Metazoa</taxon>
        <taxon>Chordata</taxon>
        <taxon>Craniata</taxon>
        <taxon>Vertebrata</taxon>
        <taxon>Euteleostomi</taxon>
        <taxon>Amphibia</taxon>
        <taxon>Batrachia</taxon>
        <taxon>Caudata</taxon>
        <taxon>Salamandroidea</taxon>
        <taxon>Salamandridae</taxon>
        <taxon>Pleurodelinae</taxon>
        <taxon>Pleurodeles</taxon>
    </lineage>
</organism>
<keyword evidence="3" id="KW-1185">Reference proteome</keyword>
<dbReference type="EMBL" id="JANPWB010000012">
    <property type="protein sequence ID" value="KAJ1117766.1"/>
    <property type="molecule type" value="Genomic_DNA"/>
</dbReference>
<reference evidence="2" key="1">
    <citation type="journal article" date="2022" name="bioRxiv">
        <title>Sequencing and chromosome-scale assembly of the giantPleurodeles waltlgenome.</title>
        <authorList>
            <person name="Brown T."/>
            <person name="Elewa A."/>
            <person name="Iarovenko S."/>
            <person name="Subramanian E."/>
            <person name="Araus A.J."/>
            <person name="Petzold A."/>
            <person name="Susuki M."/>
            <person name="Suzuki K.-i.T."/>
            <person name="Hayashi T."/>
            <person name="Toyoda A."/>
            <person name="Oliveira C."/>
            <person name="Osipova E."/>
            <person name="Leigh N.D."/>
            <person name="Simon A."/>
            <person name="Yun M.H."/>
        </authorList>
    </citation>
    <scope>NUCLEOTIDE SEQUENCE</scope>
    <source>
        <strain evidence="2">20211129_DDA</strain>
        <tissue evidence="2">Liver</tissue>
    </source>
</reference>